<dbReference type="Proteomes" id="UP000001593">
    <property type="component" value="Unassembled WGS sequence"/>
</dbReference>
<evidence type="ECO:0000256" key="1">
    <source>
        <dbReference type="ARBA" id="ARBA00004123"/>
    </source>
</evidence>
<dbReference type="PANTHER" id="PTHR13495:SF0">
    <property type="entry name" value="PSME3-INTERACTING PROTEIN"/>
    <property type="match status" value="1"/>
</dbReference>
<evidence type="ECO:0000259" key="4">
    <source>
        <dbReference type="Pfam" id="PF10187"/>
    </source>
</evidence>
<sequence length="115" mass="13721">MSGGGGLKSFVSETEAEEIRKKRQEEWEKVRKPDDPIGKPEAEVDNRTLYEKLQEQKDKKQEEWEEQHKFKNLFRGIDGDEAEFLDLVSKQQQELKKKLHSEENKELDEFRVSWL</sequence>
<keyword evidence="6" id="KW-1185">Reference proteome</keyword>
<feature type="domain" description="FAM192A/Fyv6 N-terminal" evidence="4">
    <location>
        <begin position="10"/>
        <end position="111"/>
    </location>
</feature>
<feature type="compositionally biased region" description="Basic and acidic residues" evidence="3">
    <location>
        <begin position="17"/>
        <end position="47"/>
    </location>
</feature>
<gene>
    <name evidence="5" type="ORF">NEMVEDRAFT_v1g119244</name>
</gene>
<evidence type="ECO:0000256" key="2">
    <source>
        <dbReference type="ARBA" id="ARBA00023242"/>
    </source>
</evidence>
<reference evidence="5 6" key="1">
    <citation type="journal article" date="2007" name="Science">
        <title>Sea anemone genome reveals ancestral eumetazoan gene repertoire and genomic organization.</title>
        <authorList>
            <person name="Putnam N.H."/>
            <person name="Srivastava M."/>
            <person name="Hellsten U."/>
            <person name="Dirks B."/>
            <person name="Chapman J."/>
            <person name="Salamov A."/>
            <person name="Terry A."/>
            <person name="Shapiro H."/>
            <person name="Lindquist E."/>
            <person name="Kapitonov V.V."/>
            <person name="Jurka J."/>
            <person name="Genikhovich G."/>
            <person name="Grigoriev I.V."/>
            <person name="Lucas S.M."/>
            <person name="Steele R.E."/>
            <person name="Finnerty J.R."/>
            <person name="Technau U."/>
            <person name="Martindale M.Q."/>
            <person name="Rokhsar D.S."/>
        </authorList>
    </citation>
    <scope>NUCLEOTIDE SEQUENCE [LARGE SCALE GENOMIC DNA]</scope>
    <source>
        <strain evidence="6">CH2 X CH6</strain>
    </source>
</reference>
<feature type="region of interest" description="Disordered" evidence="3">
    <location>
        <begin position="1"/>
        <end position="47"/>
    </location>
</feature>
<accession>A7SI62</accession>
<evidence type="ECO:0000256" key="3">
    <source>
        <dbReference type="SAM" id="MobiDB-lite"/>
    </source>
</evidence>
<dbReference type="eggNOG" id="KOG4036">
    <property type="taxonomic scope" value="Eukaryota"/>
</dbReference>
<dbReference type="Pfam" id="PF10187">
    <property type="entry name" value="FAM192A_Fyv6_N"/>
    <property type="match status" value="1"/>
</dbReference>
<evidence type="ECO:0000313" key="6">
    <source>
        <dbReference type="Proteomes" id="UP000001593"/>
    </source>
</evidence>
<dbReference type="InterPro" id="IPR019331">
    <property type="entry name" value="FAM192A/Fyv6_N"/>
</dbReference>
<organism evidence="5 6">
    <name type="scientific">Nematostella vectensis</name>
    <name type="common">Starlet sea anemone</name>
    <dbReference type="NCBI Taxonomy" id="45351"/>
    <lineage>
        <taxon>Eukaryota</taxon>
        <taxon>Metazoa</taxon>
        <taxon>Cnidaria</taxon>
        <taxon>Anthozoa</taxon>
        <taxon>Hexacorallia</taxon>
        <taxon>Actiniaria</taxon>
        <taxon>Edwardsiidae</taxon>
        <taxon>Nematostella</taxon>
    </lineage>
</organism>
<keyword evidence="2" id="KW-0539">Nucleus</keyword>
<dbReference type="HOGENOM" id="CLU_142626_0_0_1"/>
<dbReference type="EMBL" id="DS469666">
    <property type="protein sequence ID" value="EDO36594.1"/>
    <property type="molecule type" value="Genomic_DNA"/>
</dbReference>
<feature type="non-terminal residue" evidence="5">
    <location>
        <position position="1"/>
    </location>
</feature>
<dbReference type="PANTHER" id="PTHR13495">
    <property type="entry name" value="NEFA-INTERACTING NUCLEAR PROTEIN NIP30"/>
    <property type="match status" value="1"/>
</dbReference>
<dbReference type="OMA" id="WDERMRL"/>
<dbReference type="AlphaFoldDB" id="A7SI62"/>
<name>A7SI62_NEMVE</name>
<protein>
    <recommendedName>
        <fullName evidence="4">FAM192A/Fyv6 N-terminal domain-containing protein</fullName>
    </recommendedName>
</protein>
<dbReference type="PhylomeDB" id="A7SI62"/>
<dbReference type="STRING" id="45351.A7SI62"/>
<dbReference type="InParanoid" id="A7SI62"/>
<comment type="subcellular location">
    <subcellularLocation>
        <location evidence="1">Nucleus</location>
    </subcellularLocation>
</comment>
<dbReference type="GO" id="GO:0005634">
    <property type="term" value="C:nucleus"/>
    <property type="evidence" value="ECO:0007669"/>
    <property type="project" value="UniProtKB-SubCell"/>
</dbReference>
<evidence type="ECO:0000313" key="5">
    <source>
        <dbReference type="EMBL" id="EDO36594.1"/>
    </source>
</evidence>
<dbReference type="InterPro" id="IPR039845">
    <property type="entry name" value="FAM192A"/>
</dbReference>
<proteinExistence type="predicted"/>